<accession>A0A2T7PK85</accession>
<evidence type="ECO:0000256" key="1">
    <source>
        <dbReference type="SAM" id="MobiDB-lite"/>
    </source>
</evidence>
<sequence>MLFSIRSSSCPFEGAQEDSSWSKATFGIVIGAIVVGVGVVFIVICRRRIKRSRGDHLPYDQMAVRRHYRPLRQSAQAAQDFQLQPFIHRPFEDDNKDETYTEIIELDTKCDSRHQTHYNAILHQAGDITFLETECSRGGDIDRDCYNRLGCQGNEDKLTDHVSTGKENYGRLHRPTQARLSGGYNRTNTATDVHIPSIKIEGEPAHDDTLPDTKCSVCMIKSSLALTGLFLDFQEQRNSSSIINSLWRSRQVEDEMQQLMSCSCFFCNTTHDTSWDKATFSIVTVAVIVGAGNDKSSRCANNSCTDKIEVIPEEGECEVYTEIIDDDMECDPRPQARLECDVMSPFLKMEGGQEVNDDDYNRLDHQSNRNKPTDCVSADEENCRLLCCPDRLTEAQLCDEYEVAKPVTDAHVNSNKFANDNSLPDNTFDAHTEHEITPSTPRSTSLDYSSDEHTLHDSPLENKIPQHQTSNEHPFSDHVSNNNLLHDNTPTERIPRDNPSPYDTLTTLSPQETYSNLQPFIHRPFEDENEDETYTKIIDEDMDCDPGYQTHHDAISHQVCGVTPSFRDSDGEDYNRLCHQSKRDEPTDCVPDAEENYHHFRCPTRSPEARLSDGYDLAKTVTDAHVCFMKDKETPAYDNSSNDHISQDINANTVRDDISLDDTSDEHTPHDDSQDNNTPHHQTFHDYTVSEEDSRNNPSYESDSHENYSPRHTLDDNTSRHKATPNPTPLDNLADDKHPGEVSRISSCPHHENISAVITANNNDDIHEPFQQAVKSQPTYPGN</sequence>
<feature type="region of interest" description="Disordered" evidence="1">
    <location>
        <begin position="659"/>
        <end position="749"/>
    </location>
</feature>
<comment type="caution">
    <text evidence="3">The sequence shown here is derived from an EMBL/GenBank/DDBJ whole genome shotgun (WGS) entry which is preliminary data.</text>
</comment>
<organism evidence="3 4">
    <name type="scientific">Pomacea canaliculata</name>
    <name type="common">Golden apple snail</name>
    <dbReference type="NCBI Taxonomy" id="400727"/>
    <lineage>
        <taxon>Eukaryota</taxon>
        <taxon>Metazoa</taxon>
        <taxon>Spiralia</taxon>
        <taxon>Lophotrochozoa</taxon>
        <taxon>Mollusca</taxon>
        <taxon>Gastropoda</taxon>
        <taxon>Caenogastropoda</taxon>
        <taxon>Architaenioglossa</taxon>
        <taxon>Ampullarioidea</taxon>
        <taxon>Ampullariidae</taxon>
        <taxon>Pomacea</taxon>
    </lineage>
</organism>
<evidence type="ECO:0000256" key="2">
    <source>
        <dbReference type="SAM" id="Phobius"/>
    </source>
</evidence>
<evidence type="ECO:0000313" key="4">
    <source>
        <dbReference type="Proteomes" id="UP000245119"/>
    </source>
</evidence>
<feature type="compositionally biased region" description="Polar residues" evidence="1">
    <location>
        <begin position="437"/>
        <end position="448"/>
    </location>
</feature>
<reference evidence="3 4" key="1">
    <citation type="submission" date="2018-04" db="EMBL/GenBank/DDBJ databases">
        <title>The genome of golden apple snail Pomacea canaliculata provides insight into stress tolerance and invasive adaptation.</title>
        <authorList>
            <person name="Liu C."/>
            <person name="Liu B."/>
            <person name="Ren Y."/>
            <person name="Zhang Y."/>
            <person name="Wang H."/>
            <person name="Li S."/>
            <person name="Jiang F."/>
            <person name="Yin L."/>
            <person name="Zhang G."/>
            <person name="Qian W."/>
            <person name="Fan W."/>
        </authorList>
    </citation>
    <scope>NUCLEOTIDE SEQUENCE [LARGE SCALE GENOMIC DNA]</scope>
    <source>
        <strain evidence="3">SZHN2017</strain>
        <tissue evidence="3">Muscle</tissue>
    </source>
</reference>
<keyword evidence="2" id="KW-0472">Membrane</keyword>
<proteinExistence type="predicted"/>
<keyword evidence="4" id="KW-1185">Reference proteome</keyword>
<keyword evidence="2" id="KW-0812">Transmembrane</keyword>
<dbReference type="AlphaFoldDB" id="A0A2T7PK85"/>
<feature type="compositionally biased region" description="Polar residues" evidence="1">
    <location>
        <begin position="416"/>
        <end position="425"/>
    </location>
</feature>
<feature type="compositionally biased region" description="Basic and acidic residues" evidence="1">
    <location>
        <begin position="702"/>
        <end position="719"/>
    </location>
</feature>
<keyword evidence="2" id="KW-1133">Transmembrane helix</keyword>
<feature type="compositionally biased region" description="Basic and acidic residues" evidence="1">
    <location>
        <begin position="450"/>
        <end position="459"/>
    </location>
</feature>
<dbReference type="EMBL" id="PZQS01000003">
    <property type="protein sequence ID" value="PVD33818.1"/>
    <property type="molecule type" value="Genomic_DNA"/>
</dbReference>
<gene>
    <name evidence="3" type="ORF">C0Q70_05079</name>
</gene>
<name>A0A2T7PK85_POMCA</name>
<evidence type="ECO:0000313" key="3">
    <source>
        <dbReference type="EMBL" id="PVD33818.1"/>
    </source>
</evidence>
<dbReference type="Proteomes" id="UP000245119">
    <property type="component" value="Linkage Group LG3"/>
</dbReference>
<feature type="transmembrane region" description="Helical" evidence="2">
    <location>
        <begin position="24"/>
        <end position="44"/>
    </location>
</feature>
<protein>
    <submittedName>
        <fullName evidence="3">Uncharacterized protein</fullName>
    </submittedName>
</protein>
<feature type="region of interest" description="Disordered" evidence="1">
    <location>
        <begin position="416"/>
        <end position="459"/>
    </location>
</feature>